<evidence type="ECO:0000313" key="4">
    <source>
        <dbReference type="Proteomes" id="UP001603857"/>
    </source>
</evidence>
<feature type="region of interest" description="Disordered" evidence="1">
    <location>
        <begin position="1"/>
        <end position="24"/>
    </location>
</feature>
<keyword evidence="2" id="KW-0472">Membrane</keyword>
<protein>
    <submittedName>
        <fullName evidence="3">Uncharacterized protein</fullName>
    </submittedName>
</protein>
<evidence type="ECO:0000256" key="1">
    <source>
        <dbReference type="SAM" id="MobiDB-lite"/>
    </source>
</evidence>
<organism evidence="3 4">
    <name type="scientific">Flemingia macrophylla</name>
    <dbReference type="NCBI Taxonomy" id="520843"/>
    <lineage>
        <taxon>Eukaryota</taxon>
        <taxon>Viridiplantae</taxon>
        <taxon>Streptophyta</taxon>
        <taxon>Embryophyta</taxon>
        <taxon>Tracheophyta</taxon>
        <taxon>Spermatophyta</taxon>
        <taxon>Magnoliopsida</taxon>
        <taxon>eudicotyledons</taxon>
        <taxon>Gunneridae</taxon>
        <taxon>Pentapetalae</taxon>
        <taxon>rosids</taxon>
        <taxon>fabids</taxon>
        <taxon>Fabales</taxon>
        <taxon>Fabaceae</taxon>
        <taxon>Papilionoideae</taxon>
        <taxon>50 kb inversion clade</taxon>
        <taxon>NPAAA clade</taxon>
        <taxon>indigoferoid/millettioid clade</taxon>
        <taxon>Phaseoleae</taxon>
        <taxon>Flemingia</taxon>
    </lineage>
</organism>
<name>A0ABD1MBN8_9FABA</name>
<dbReference type="EMBL" id="JBGMDY010000005">
    <property type="protein sequence ID" value="KAL2333195.1"/>
    <property type="molecule type" value="Genomic_DNA"/>
</dbReference>
<keyword evidence="4" id="KW-1185">Reference proteome</keyword>
<dbReference type="AlphaFoldDB" id="A0ABD1MBN8"/>
<dbReference type="Proteomes" id="UP001603857">
    <property type="component" value="Unassembled WGS sequence"/>
</dbReference>
<feature type="transmembrane region" description="Helical" evidence="2">
    <location>
        <begin position="124"/>
        <end position="151"/>
    </location>
</feature>
<evidence type="ECO:0000256" key="2">
    <source>
        <dbReference type="SAM" id="Phobius"/>
    </source>
</evidence>
<gene>
    <name evidence="3" type="ORF">Fmac_014408</name>
</gene>
<accession>A0ABD1MBN8</accession>
<comment type="caution">
    <text evidence="3">The sequence shown here is derived from an EMBL/GenBank/DDBJ whole genome shotgun (WGS) entry which is preliminary data.</text>
</comment>
<sequence length="224" mass="24189">MEEKANGNGVYAEEEEEELKSKHRKGTLSETLPEVLNRIASAILFPEPADAGSLLRRIKVSVSDNAPLFPEASRNSANDVLLWTRRGTPFRALFVISVGTVAFVALTGLLVFMLFFLAATINAIVISLLMSLAAAGGFLAVFFAFITAVYIGALTVAIFAISITAFWAIVAILIITGWIGFIYTVWLVTRKSFGFAKHSLGVTGSAISSFTTARHAHHLIHTNS</sequence>
<dbReference type="PANTHER" id="PTHR35508:SF1">
    <property type="entry name" value="VOLTAGE-DEPENDENT L-TYPE CALCIUM CHANNEL SUBUNIT"/>
    <property type="match status" value="1"/>
</dbReference>
<proteinExistence type="predicted"/>
<evidence type="ECO:0000313" key="3">
    <source>
        <dbReference type="EMBL" id="KAL2333195.1"/>
    </source>
</evidence>
<keyword evidence="2" id="KW-0812">Transmembrane</keyword>
<dbReference type="PANTHER" id="PTHR35508">
    <property type="entry name" value="VOLTAGE-DEPENDENT L-TYPE CALCIUM CHANNEL SUBUNIT"/>
    <property type="match status" value="1"/>
</dbReference>
<feature type="transmembrane region" description="Helical" evidence="2">
    <location>
        <begin position="157"/>
        <end position="188"/>
    </location>
</feature>
<feature type="transmembrane region" description="Helical" evidence="2">
    <location>
        <begin position="92"/>
        <end position="117"/>
    </location>
</feature>
<reference evidence="3 4" key="1">
    <citation type="submission" date="2024-08" db="EMBL/GenBank/DDBJ databases">
        <title>Insights into the chromosomal genome structure of Flemingia macrophylla.</title>
        <authorList>
            <person name="Ding Y."/>
            <person name="Zhao Y."/>
            <person name="Bi W."/>
            <person name="Wu M."/>
            <person name="Zhao G."/>
            <person name="Gong Y."/>
            <person name="Li W."/>
            <person name="Zhang P."/>
        </authorList>
    </citation>
    <scope>NUCLEOTIDE SEQUENCE [LARGE SCALE GENOMIC DNA]</scope>
    <source>
        <strain evidence="3">DYQJB</strain>
        <tissue evidence="3">Leaf</tissue>
    </source>
</reference>
<keyword evidence="2" id="KW-1133">Transmembrane helix</keyword>